<proteinExistence type="predicted"/>
<evidence type="ECO:0000313" key="2">
    <source>
        <dbReference type="Proteomes" id="UP000197032"/>
    </source>
</evidence>
<organism evidence="1 2">
    <name type="scientific">Calderihabitans maritimus</name>
    <dbReference type="NCBI Taxonomy" id="1246530"/>
    <lineage>
        <taxon>Bacteria</taxon>
        <taxon>Bacillati</taxon>
        <taxon>Bacillota</taxon>
        <taxon>Clostridia</taxon>
        <taxon>Neomoorellales</taxon>
        <taxon>Calderihabitantaceae</taxon>
        <taxon>Calderihabitans</taxon>
    </lineage>
</organism>
<accession>A0A1Z5HSR9</accession>
<dbReference type="EMBL" id="BDGJ01000084">
    <property type="protein sequence ID" value="GAW92564.1"/>
    <property type="molecule type" value="Genomic_DNA"/>
</dbReference>
<feature type="non-terminal residue" evidence="1">
    <location>
        <position position="36"/>
    </location>
</feature>
<dbReference type="Proteomes" id="UP000197032">
    <property type="component" value="Unassembled WGS sequence"/>
</dbReference>
<reference evidence="2" key="1">
    <citation type="journal article" date="2017" name="Appl. Environ. Microbiol.">
        <title>Genomic analysis of Calderihabitans maritimus KKC1, a thermophilic hydrogenogenic carboxydotrophic bacterium isolated from marine sediment.</title>
        <authorList>
            <person name="Omae K."/>
            <person name="Yoneda Y."/>
            <person name="Fukuyama Y."/>
            <person name="Yoshida T."/>
            <person name="Sako Y."/>
        </authorList>
    </citation>
    <scope>NUCLEOTIDE SEQUENCE [LARGE SCALE GENOMIC DNA]</scope>
    <source>
        <strain evidence="2">KKC1</strain>
    </source>
</reference>
<evidence type="ECO:0000313" key="1">
    <source>
        <dbReference type="EMBL" id="GAW92564.1"/>
    </source>
</evidence>
<dbReference type="AlphaFoldDB" id="A0A1Z5HSR9"/>
<protein>
    <submittedName>
        <fullName evidence="1">Uncharacterized protein</fullName>
    </submittedName>
</protein>
<name>A0A1Z5HSR9_9FIRM</name>
<comment type="caution">
    <text evidence="1">The sequence shown here is derived from an EMBL/GenBank/DDBJ whole genome shotgun (WGS) entry which is preliminary data.</text>
</comment>
<keyword evidence="2" id="KW-1185">Reference proteome</keyword>
<sequence>MLNTHSSNFKIVGYLIPAGKIPYYFGLLRRFYIFVG</sequence>
<gene>
    <name evidence="1" type="ORF">KKC1_17170</name>
</gene>